<dbReference type="GO" id="GO:0009252">
    <property type="term" value="P:peptidoglycan biosynthetic process"/>
    <property type="evidence" value="ECO:0007669"/>
    <property type="project" value="UniProtKB-UniRule"/>
</dbReference>
<dbReference type="Gene3D" id="3.30.1490.480">
    <property type="entry name" value="Endolytic murein transglycosylase"/>
    <property type="match status" value="1"/>
</dbReference>
<dbReference type="PANTHER" id="PTHR30518:SF2">
    <property type="entry name" value="ENDOLYTIC MUREIN TRANSGLYCOSYLASE"/>
    <property type="match status" value="1"/>
</dbReference>
<dbReference type="Pfam" id="PF02618">
    <property type="entry name" value="YceG"/>
    <property type="match status" value="1"/>
</dbReference>
<comment type="similarity">
    <text evidence="7">Belongs to the transglycosylase MltG family.</text>
</comment>
<dbReference type="InterPro" id="IPR003770">
    <property type="entry name" value="MLTG-like"/>
</dbReference>
<dbReference type="NCBIfam" id="TIGR00247">
    <property type="entry name" value="endolytic transglycosylase MltG"/>
    <property type="match status" value="1"/>
</dbReference>
<keyword evidence="2 7" id="KW-0812">Transmembrane</keyword>
<keyword evidence="3 7" id="KW-1133">Transmembrane helix</keyword>
<reference evidence="9" key="2">
    <citation type="submission" date="2016-04" db="EMBL/GenBank/DDBJ databases">
        <title>First Complete Genome Sequence of a Subdivision 6 Acidobacterium.</title>
        <authorList>
            <person name="Huang S."/>
            <person name="Vieira S."/>
            <person name="Bunk B."/>
            <person name="Riedel T."/>
            <person name="Sproeer C."/>
            <person name="Overmann J."/>
        </authorList>
    </citation>
    <scope>NUCLEOTIDE SEQUENCE [LARGE SCALE GENOMIC DNA]</scope>
    <source>
        <strain evidence="9">DSM 100886 HEG_-6_39</strain>
    </source>
</reference>
<sequence>MKRLGLLLLIVVVLVAAGTALWVARRVSTPFGSVSGEQFVEIPPGESTPGIGRRLVAAGVIRDELTFRLAMRWHGRGRSLKAGEYRFAEAATPAEIIDRLAKGDVYLLPLTFPEGLTADEMSQLFAQSGLGTAPDFIAAARDPAPIKAIDPAADTLEGYLFPDTYSLPRHIDGEAMVARMVSRFTTVFDEDLRRRATATGLSVRQIMAIAALVEKETARADERPLVAAVYRNRLKIGMPMQADPTVIYALKRAGRWNGNIRRADLDFDSPYNTYRYPGLPPGPIASPGRAAIEATIAPAKVDYLYFVSRNDGSHAFAATLPEHNRNVQKWQVEYFRGRK</sequence>
<proteinExistence type="inferred from homology"/>
<comment type="catalytic activity">
    <reaction evidence="7">
        <text>a peptidoglycan chain = a peptidoglycan chain with N-acetyl-1,6-anhydromuramyl-[peptide] at the reducing end + a peptidoglycan chain with N-acetylglucosamine at the non-reducing end.</text>
        <dbReference type="EC" id="4.2.2.29"/>
    </reaction>
</comment>
<dbReference type="GO" id="GO:0008932">
    <property type="term" value="F:lytic endotransglycosylase activity"/>
    <property type="evidence" value="ECO:0007669"/>
    <property type="project" value="UniProtKB-UniRule"/>
</dbReference>
<name>A0A143PP99_LUTPR</name>
<reference evidence="8 9" key="1">
    <citation type="journal article" date="2016" name="Genome Announc.">
        <title>First Complete Genome Sequence of a Subdivision 6 Acidobacterium Strain.</title>
        <authorList>
            <person name="Huang S."/>
            <person name="Vieira S."/>
            <person name="Bunk B."/>
            <person name="Riedel T."/>
            <person name="Sproer C."/>
            <person name="Overmann J."/>
        </authorList>
    </citation>
    <scope>NUCLEOTIDE SEQUENCE [LARGE SCALE GENOMIC DNA]</scope>
    <source>
        <strain evidence="9">DSM 100886 HEG_-6_39</strain>
    </source>
</reference>
<dbReference type="PANTHER" id="PTHR30518">
    <property type="entry name" value="ENDOLYTIC MUREIN TRANSGLYCOSYLASE"/>
    <property type="match status" value="1"/>
</dbReference>
<keyword evidence="4 7" id="KW-0472">Membrane</keyword>
<evidence type="ECO:0000313" key="8">
    <source>
        <dbReference type="EMBL" id="AMY09639.1"/>
    </source>
</evidence>
<dbReference type="AlphaFoldDB" id="A0A143PP99"/>
<evidence type="ECO:0000256" key="4">
    <source>
        <dbReference type="ARBA" id="ARBA00023136"/>
    </source>
</evidence>
<keyword evidence="1 7" id="KW-1003">Cell membrane</keyword>
<evidence type="ECO:0000256" key="6">
    <source>
        <dbReference type="ARBA" id="ARBA00023316"/>
    </source>
</evidence>
<comment type="function">
    <text evidence="7">Functions as a peptidoglycan terminase that cleaves nascent peptidoglycan strands endolytically to terminate their elongation.</text>
</comment>
<gene>
    <name evidence="7" type="primary">mltG</name>
    <name evidence="8" type="ORF">LuPra_02861</name>
</gene>
<dbReference type="STRING" id="1855912.LuPra_02861"/>
<dbReference type="GO" id="GO:0005886">
    <property type="term" value="C:plasma membrane"/>
    <property type="evidence" value="ECO:0007669"/>
    <property type="project" value="UniProtKB-UniRule"/>
</dbReference>
<dbReference type="Proteomes" id="UP000076079">
    <property type="component" value="Chromosome"/>
</dbReference>
<keyword evidence="9" id="KW-1185">Reference proteome</keyword>
<evidence type="ECO:0000256" key="1">
    <source>
        <dbReference type="ARBA" id="ARBA00022475"/>
    </source>
</evidence>
<evidence type="ECO:0000256" key="2">
    <source>
        <dbReference type="ARBA" id="ARBA00022692"/>
    </source>
</evidence>
<dbReference type="PATRIC" id="fig|1813736.3.peg.3051"/>
<accession>A0A143PP99</accession>
<keyword evidence="5 7" id="KW-0456">Lyase</keyword>
<dbReference type="RefSeq" id="WP_157899188.1">
    <property type="nucleotide sequence ID" value="NZ_CP015136.1"/>
</dbReference>
<organism evidence="8 9">
    <name type="scientific">Luteitalea pratensis</name>
    <dbReference type="NCBI Taxonomy" id="1855912"/>
    <lineage>
        <taxon>Bacteria</taxon>
        <taxon>Pseudomonadati</taxon>
        <taxon>Acidobacteriota</taxon>
        <taxon>Vicinamibacteria</taxon>
        <taxon>Vicinamibacterales</taxon>
        <taxon>Vicinamibacteraceae</taxon>
        <taxon>Luteitalea</taxon>
    </lineage>
</organism>
<feature type="site" description="Important for catalytic activity" evidence="7">
    <location>
        <position position="216"/>
    </location>
</feature>
<dbReference type="OrthoDB" id="9814591at2"/>
<evidence type="ECO:0000256" key="7">
    <source>
        <dbReference type="HAMAP-Rule" id="MF_02065"/>
    </source>
</evidence>
<protein>
    <recommendedName>
        <fullName evidence="7">Endolytic murein transglycosylase</fullName>
        <ecNumber evidence="7">4.2.2.29</ecNumber>
    </recommendedName>
    <alternativeName>
        <fullName evidence="7">Peptidoglycan lytic transglycosylase</fullName>
    </alternativeName>
    <alternativeName>
        <fullName evidence="7">Peptidoglycan polymerization terminase</fullName>
    </alternativeName>
</protein>
<dbReference type="EC" id="4.2.2.29" evidence="7"/>
<evidence type="ECO:0000256" key="3">
    <source>
        <dbReference type="ARBA" id="ARBA00022989"/>
    </source>
</evidence>
<dbReference type="GO" id="GO:0071555">
    <property type="term" value="P:cell wall organization"/>
    <property type="evidence" value="ECO:0007669"/>
    <property type="project" value="UniProtKB-KW"/>
</dbReference>
<evidence type="ECO:0000313" key="9">
    <source>
        <dbReference type="Proteomes" id="UP000076079"/>
    </source>
</evidence>
<dbReference type="KEGG" id="abac:LuPra_02861"/>
<dbReference type="HAMAP" id="MF_02065">
    <property type="entry name" value="MltG"/>
    <property type="match status" value="1"/>
</dbReference>
<dbReference type="CDD" id="cd08010">
    <property type="entry name" value="MltG_like"/>
    <property type="match status" value="1"/>
</dbReference>
<dbReference type="EMBL" id="CP015136">
    <property type="protein sequence ID" value="AMY09639.1"/>
    <property type="molecule type" value="Genomic_DNA"/>
</dbReference>
<evidence type="ECO:0000256" key="5">
    <source>
        <dbReference type="ARBA" id="ARBA00023239"/>
    </source>
</evidence>
<keyword evidence="6 7" id="KW-0961">Cell wall biogenesis/degradation</keyword>
<dbReference type="Gene3D" id="3.30.160.60">
    <property type="entry name" value="Classic Zinc Finger"/>
    <property type="match status" value="1"/>
</dbReference>